<feature type="transmembrane region" description="Helical" evidence="1">
    <location>
        <begin position="55"/>
        <end position="74"/>
    </location>
</feature>
<feature type="chain" id="PRO_5037686517" evidence="2">
    <location>
        <begin position="34"/>
        <end position="107"/>
    </location>
</feature>
<keyword evidence="2" id="KW-0732">Signal</keyword>
<reference evidence="4" key="1">
    <citation type="journal article" date="2016" name="Nature">
        <title>Genome evolution in the allotetraploid frog Xenopus laevis.</title>
        <authorList>
            <person name="Session A.M."/>
            <person name="Uno Y."/>
            <person name="Kwon T."/>
            <person name="Chapman J.A."/>
            <person name="Toyoda A."/>
            <person name="Takahashi S."/>
            <person name="Fukui A."/>
            <person name="Hikosaka A."/>
            <person name="Suzuki A."/>
            <person name="Kondo M."/>
            <person name="van Heeringen S.J."/>
            <person name="Quigley I."/>
            <person name="Heinz S."/>
            <person name="Ogino H."/>
            <person name="Ochi H."/>
            <person name="Hellsten U."/>
            <person name="Lyons J.B."/>
            <person name="Simakov O."/>
            <person name="Putnam N."/>
            <person name="Stites J."/>
            <person name="Kuroki Y."/>
            <person name="Tanaka T."/>
            <person name="Michiue T."/>
            <person name="Watanabe M."/>
            <person name="Bogdanovic O."/>
            <person name="Lister R."/>
            <person name="Georgiou G."/>
            <person name="Paranjpe S.S."/>
            <person name="van Kruijsbergen I."/>
            <person name="Shu S."/>
            <person name="Carlson J."/>
            <person name="Kinoshita T."/>
            <person name="Ohta Y."/>
            <person name="Mawaribuchi S."/>
            <person name="Jenkins J."/>
            <person name="Grimwood J."/>
            <person name="Schmutz J."/>
            <person name="Mitros T."/>
            <person name="Mozaffari S.V."/>
            <person name="Suzuki Y."/>
            <person name="Haramoto Y."/>
            <person name="Yamamoto T.S."/>
            <person name="Takagi C."/>
            <person name="Heald R."/>
            <person name="Miller K."/>
            <person name="Haudenschild C."/>
            <person name="Kitzman J."/>
            <person name="Nakayama T."/>
            <person name="Izutsu Y."/>
            <person name="Robert J."/>
            <person name="Fortriede J."/>
            <person name="Burns K."/>
            <person name="Lotay V."/>
            <person name="Karimi K."/>
            <person name="Yasuoka Y."/>
            <person name="Dichmann D.S."/>
            <person name="Flajnik M.F."/>
            <person name="Houston D.W."/>
            <person name="Shendure J."/>
            <person name="DuPasquier L."/>
            <person name="Vize P.D."/>
            <person name="Zorn A.M."/>
            <person name="Ito M."/>
            <person name="Marcotte E.M."/>
            <person name="Wallingford J.B."/>
            <person name="Ito Y."/>
            <person name="Asashima M."/>
            <person name="Ueno N."/>
            <person name="Matsuda Y."/>
            <person name="Veenstra G.J."/>
            <person name="Fujiyama A."/>
            <person name="Harland R.M."/>
            <person name="Taira M."/>
            <person name="Rokhsar D.S."/>
        </authorList>
    </citation>
    <scope>NUCLEOTIDE SEQUENCE [LARGE SCALE GENOMIC DNA]</scope>
    <source>
        <strain evidence="4">J</strain>
    </source>
</reference>
<dbReference type="Proteomes" id="UP000694892">
    <property type="component" value="Chromosome 8L"/>
</dbReference>
<feature type="signal peptide" evidence="2">
    <location>
        <begin position="1"/>
        <end position="33"/>
    </location>
</feature>
<organism evidence="3 4">
    <name type="scientific">Xenopus laevis</name>
    <name type="common">African clawed frog</name>
    <dbReference type="NCBI Taxonomy" id="8355"/>
    <lineage>
        <taxon>Eukaryota</taxon>
        <taxon>Metazoa</taxon>
        <taxon>Chordata</taxon>
        <taxon>Craniata</taxon>
        <taxon>Vertebrata</taxon>
        <taxon>Euteleostomi</taxon>
        <taxon>Amphibia</taxon>
        <taxon>Batrachia</taxon>
        <taxon>Anura</taxon>
        <taxon>Pipoidea</taxon>
        <taxon>Pipidae</taxon>
        <taxon>Xenopodinae</taxon>
        <taxon>Xenopus</taxon>
        <taxon>Xenopus</taxon>
    </lineage>
</organism>
<keyword evidence="1" id="KW-1133">Transmembrane helix</keyword>
<evidence type="ECO:0000313" key="4">
    <source>
        <dbReference type="Proteomes" id="UP000694892"/>
    </source>
</evidence>
<evidence type="ECO:0000313" key="3">
    <source>
        <dbReference type="EMBL" id="OCT68449.1"/>
    </source>
</evidence>
<dbReference type="AlphaFoldDB" id="A0A974H892"/>
<protein>
    <submittedName>
        <fullName evidence="3">Uncharacterized protein</fullName>
    </submittedName>
</protein>
<accession>A0A974H892</accession>
<proteinExistence type="predicted"/>
<sequence length="107" mass="11502">MEGWEEPAAADGWQERVVLLLLLLVLLSPCCHPGMWGLSPPLAGCQCQLCSLQPWIILLCISCMSVCVCVPAVYVSSSPAHSDPAFSSFLQPLSMGFPLCLLLPASR</sequence>
<keyword evidence="1" id="KW-0812">Transmembrane</keyword>
<gene>
    <name evidence="3" type="ORF">XELAEV_18039750mg</name>
</gene>
<dbReference type="EMBL" id="CM004480">
    <property type="protein sequence ID" value="OCT68449.1"/>
    <property type="molecule type" value="Genomic_DNA"/>
</dbReference>
<evidence type="ECO:0000256" key="1">
    <source>
        <dbReference type="SAM" id="Phobius"/>
    </source>
</evidence>
<keyword evidence="1" id="KW-0472">Membrane</keyword>
<evidence type="ECO:0000256" key="2">
    <source>
        <dbReference type="SAM" id="SignalP"/>
    </source>
</evidence>
<name>A0A974H892_XENLA</name>